<dbReference type="PANTHER" id="PTHR45641:SF19">
    <property type="entry name" value="NEPHROCYSTIN-3"/>
    <property type="match status" value="1"/>
</dbReference>
<evidence type="ECO:0000256" key="1">
    <source>
        <dbReference type="ARBA" id="ARBA00022737"/>
    </source>
</evidence>
<name>A0AAD7AIG9_9AGAR</name>
<organism evidence="3 4">
    <name type="scientific">Mycena albidolilacea</name>
    <dbReference type="NCBI Taxonomy" id="1033008"/>
    <lineage>
        <taxon>Eukaryota</taxon>
        <taxon>Fungi</taxon>
        <taxon>Dikarya</taxon>
        <taxon>Basidiomycota</taxon>
        <taxon>Agaricomycotina</taxon>
        <taxon>Agaricomycetes</taxon>
        <taxon>Agaricomycetidae</taxon>
        <taxon>Agaricales</taxon>
        <taxon>Marasmiineae</taxon>
        <taxon>Mycenaceae</taxon>
        <taxon>Mycena</taxon>
    </lineage>
</organism>
<dbReference type="InterPro" id="IPR011990">
    <property type="entry name" value="TPR-like_helical_dom_sf"/>
</dbReference>
<proteinExistence type="predicted"/>
<gene>
    <name evidence="3" type="ORF">DFH08DRAFT_1038527</name>
</gene>
<dbReference type="AlphaFoldDB" id="A0AAD7AIG9"/>
<keyword evidence="4" id="KW-1185">Reference proteome</keyword>
<accession>A0AAD7AIG9</accession>
<keyword evidence="1" id="KW-0677">Repeat</keyword>
<evidence type="ECO:0000313" key="3">
    <source>
        <dbReference type="EMBL" id="KAJ7359603.1"/>
    </source>
</evidence>
<dbReference type="EMBL" id="JARIHO010000006">
    <property type="protein sequence ID" value="KAJ7359603.1"/>
    <property type="molecule type" value="Genomic_DNA"/>
</dbReference>
<dbReference type="PANTHER" id="PTHR45641">
    <property type="entry name" value="TETRATRICOPEPTIDE REPEAT PROTEIN (AFU_ORTHOLOGUE AFUA_6G03870)"/>
    <property type="match status" value="1"/>
</dbReference>
<evidence type="ECO:0000313" key="4">
    <source>
        <dbReference type="Proteomes" id="UP001218218"/>
    </source>
</evidence>
<reference evidence="3" key="1">
    <citation type="submission" date="2023-03" db="EMBL/GenBank/DDBJ databases">
        <title>Massive genome expansion in bonnet fungi (Mycena s.s.) driven by repeated elements and novel gene families across ecological guilds.</title>
        <authorList>
            <consortium name="Lawrence Berkeley National Laboratory"/>
            <person name="Harder C.B."/>
            <person name="Miyauchi S."/>
            <person name="Viragh M."/>
            <person name="Kuo A."/>
            <person name="Thoen E."/>
            <person name="Andreopoulos B."/>
            <person name="Lu D."/>
            <person name="Skrede I."/>
            <person name="Drula E."/>
            <person name="Henrissat B."/>
            <person name="Morin E."/>
            <person name="Kohler A."/>
            <person name="Barry K."/>
            <person name="LaButti K."/>
            <person name="Morin E."/>
            <person name="Salamov A."/>
            <person name="Lipzen A."/>
            <person name="Mereny Z."/>
            <person name="Hegedus B."/>
            <person name="Baldrian P."/>
            <person name="Stursova M."/>
            <person name="Weitz H."/>
            <person name="Taylor A."/>
            <person name="Grigoriev I.V."/>
            <person name="Nagy L.G."/>
            <person name="Martin F."/>
            <person name="Kauserud H."/>
        </authorList>
    </citation>
    <scope>NUCLEOTIDE SEQUENCE</scope>
    <source>
        <strain evidence="3">CBHHK002</strain>
    </source>
</reference>
<dbReference type="Proteomes" id="UP001218218">
    <property type="component" value="Unassembled WGS sequence"/>
</dbReference>
<dbReference type="SUPFAM" id="SSF48452">
    <property type="entry name" value="TPR-like"/>
    <property type="match status" value="2"/>
</dbReference>
<comment type="caution">
    <text evidence="3">The sequence shown here is derived from an EMBL/GenBank/DDBJ whole genome shotgun (WGS) entry which is preliminary data.</text>
</comment>
<evidence type="ECO:0000256" key="2">
    <source>
        <dbReference type="ARBA" id="ARBA00022803"/>
    </source>
</evidence>
<dbReference type="Gene3D" id="1.25.40.10">
    <property type="entry name" value="Tetratricopeptide repeat domain"/>
    <property type="match status" value="2"/>
</dbReference>
<protein>
    <submittedName>
        <fullName evidence="3">Uncharacterized protein</fullName>
    </submittedName>
</protein>
<keyword evidence="2" id="KW-0802">TPR repeat</keyword>
<sequence length="913" mass="101192">MPKEYRPMAVFKDRGLGWENLVGQDIERQDFDWVSRHRDLLEMNLFDQSFMVAAVEHLNDAWYGGERSGEESYWLGRLSFMALSGNLSVACLSSSDPVWNEDQEIELASAVKFFQRLADQQPAIFGGDLAEVLEAQGRLSHLRGKGNPEKLFDDALSIRRANGEMLGKYKLATSLAWLGSYALVIRKPQKALSLFDESVAIVRLLLADKYFPAIPLLAFLQRNFTTYLKNFSNSDTNTALRVVEIIVTLSRNLAQSYPQYTPVLAAALHDRAFGFPANLSLDSRAAEESISLYRNLANRNPEEYGASFADALYNSSGRLFSLGQYKGALSASLEEARIRRRFKGMNILATCLDQLSRCLGTTGKMDEALNAAEEPVRIRRKFSEDSTAGEFESQLADSLNNLSCCLSLKPRGTRDALEAAREAVSVQRGLVRESPAGIFNLRLAIFLHNFSVGLSGTGRHEEALRAAEEALKTQISRGDDSSRALALSRVASCLRTVGKVEEALKIAEDCLGVVRRLMIIATSHKLGTERTQTQFAEALFAISFCFPAKEAVQVAMDSVAIYRKVTKSLSSPAFSTYFVRALLQLSTLLSSIGKDDEALRSAVEAAQIGCGLAKDCYSACLYRLSLCLHTVGNSEEGMDSAQRCVELRRELVKEYETWEFKEKLADALFNLSLYSLPPAAVPIVREAVELQRELVEHLPSQFFSQRLSDGLQNLAAKALLAGQVEEALCSAEEAVCLTRKLVESNPAENTPSLVNVLYTYANILCEYSRYQEGYIAIVDADVLRLGISSESPFASLEASAAYMSTRAKCLIGLGQQESGFCGILDAIRLYRKILDDENAPFASAFESFPWFLKNVFACIAGLDKADMEVTKAIAEVAHLSQLLKAYYPERFNHWQCSLRESLELYASDLHQNG</sequence>